<comment type="similarity">
    <text evidence="1 2">Belongs to the OSBP family.</text>
</comment>
<dbReference type="AlphaFoldDB" id="A0A0C9N0W7"/>
<dbReference type="Gene3D" id="1.10.287.2720">
    <property type="match status" value="1"/>
</dbReference>
<dbReference type="Proteomes" id="UP000053815">
    <property type="component" value="Unassembled WGS sequence"/>
</dbReference>
<dbReference type="Gene3D" id="3.30.70.3490">
    <property type="match status" value="1"/>
</dbReference>
<dbReference type="InterPro" id="IPR037239">
    <property type="entry name" value="OSBP_sf"/>
</dbReference>
<dbReference type="InterPro" id="IPR018494">
    <property type="entry name" value="Oxysterol-bd_CS"/>
</dbReference>
<dbReference type="PROSITE" id="PS01013">
    <property type="entry name" value="OSBP"/>
    <property type="match status" value="1"/>
</dbReference>
<name>A0A0C9N0W7_9FUNG</name>
<keyword evidence="5" id="KW-1185">Reference proteome</keyword>
<dbReference type="PANTHER" id="PTHR10972">
    <property type="entry name" value="OXYSTEROL-BINDING PROTEIN-RELATED"/>
    <property type="match status" value="1"/>
</dbReference>
<evidence type="ECO:0000256" key="2">
    <source>
        <dbReference type="RuleBase" id="RU003844"/>
    </source>
</evidence>
<dbReference type="GO" id="GO:0005829">
    <property type="term" value="C:cytosol"/>
    <property type="evidence" value="ECO:0007669"/>
    <property type="project" value="TreeGrafter"/>
</dbReference>
<feature type="region of interest" description="Disordered" evidence="3">
    <location>
        <begin position="314"/>
        <end position="333"/>
    </location>
</feature>
<dbReference type="STRING" id="91626.A0A0C9N0W7"/>
<organism evidence="4">
    <name type="scientific">Mucor ambiguus</name>
    <dbReference type="NCBI Taxonomy" id="91626"/>
    <lineage>
        <taxon>Eukaryota</taxon>
        <taxon>Fungi</taxon>
        <taxon>Fungi incertae sedis</taxon>
        <taxon>Mucoromycota</taxon>
        <taxon>Mucoromycotina</taxon>
        <taxon>Mucoromycetes</taxon>
        <taxon>Mucorales</taxon>
        <taxon>Mucorineae</taxon>
        <taxon>Mucoraceae</taxon>
        <taxon>Mucor</taxon>
    </lineage>
</organism>
<protein>
    <submittedName>
        <fullName evidence="4">Oxysterol binding protein</fullName>
    </submittedName>
</protein>
<accession>A0A0C9N0W7</accession>
<proteinExistence type="inferred from homology"/>
<evidence type="ECO:0000256" key="1">
    <source>
        <dbReference type="ARBA" id="ARBA00008842"/>
    </source>
</evidence>
<gene>
    <name evidence="4" type="ORF">MAM1_0275c09097</name>
</gene>
<dbReference type="InterPro" id="IPR000648">
    <property type="entry name" value="Oxysterol-bd"/>
</dbReference>
<dbReference type="SUPFAM" id="SSF144000">
    <property type="entry name" value="Oxysterol-binding protein-like"/>
    <property type="match status" value="1"/>
</dbReference>
<evidence type="ECO:0000313" key="5">
    <source>
        <dbReference type="Proteomes" id="UP000053815"/>
    </source>
</evidence>
<reference evidence="4" key="1">
    <citation type="submission" date="2014-09" db="EMBL/GenBank/DDBJ databases">
        <title>Draft genome sequence of an oleaginous Mucoromycotina fungus Mucor ambiguus NBRC6742.</title>
        <authorList>
            <person name="Takeda I."/>
            <person name="Yamane N."/>
            <person name="Morita T."/>
            <person name="Tamano K."/>
            <person name="Machida M."/>
            <person name="Baker S."/>
            <person name="Koike H."/>
        </authorList>
    </citation>
    <scope>NUCLEOTIDE SEQUENCE</scope>
    <source>
        <strain evidence="4">NBRC 6742</strain>
    </source>
</reference>
<sequence length="379" mass="43105">MPETNRIECIPADQKLSFASFLKTLSSFTGDLSQLTCPSFFLAPESLLEYSSYWAEQPDYLANACNGVTEEERFYDAIKWFMTALNGSFTSRVPTGEWEKKPFNPILGETFFCHWENGTRAICEQVSHHPPVSAFIIENEASGVSITVNDAQKTRFSGTQMLVDQIGYCMLEMKQHGEKYLFSLPSISVQGIWYAAPYVELFGTSYIQSSTGFHAAIEYTTKGWIYGEMHHFKASVSHISQLKAPTIIEGQWSGKSTIKRDKQAAQPFLDVKEKAKPPVLVKPISEQTDMESQKIWQKVSEALKAGDYATASAEKTKLENEQRATRKERGDEETWQPKYFEKLPSSDLFGDLKNLITIYSNNKFVNTFDEYSWRFTGDR</sequence>
<feature type="compositionally biased region" description="Basic and acidic residues" evidence="3">
    <location>
        <begin position="314"/>
        <end position="332"/>
    </location>
</feature>
<dbReference type="EMBL" id="DF836564">
    <property type="protein sequence ID" value="GAN09567.1"/>
    <property type="molecule type" value="Genomic_DNA"/>
</dbReference>
<evidence type="ECO:0000313" key="4">
    <source>
        <dbReference type="EMBL" id="GAN09567.1"/>
    </source>
</evidence>
<dbReference type="Gene3D" id="2.40.160.120">
    <property type="match status" value="1"/>
</dbReference>
<dbReference type="OrthoDB" id="14833at2759"/>
<evidence type="ECO:0000256" key="3">
    <source>
        <dbReference type="SAM" id="MobiDB-lite"/>
    </source>
</evidence>
<dbReference type="Pfam" id="PF01237">
    <property type="entry name" value="Oxysterol_BP"/>
    <property type="match status" value="2"/>
</dbReference>
<dbReference type="PANTHER" id="PTHR10972:SF184">
    <property type="entry name" value="OXYSTEROL-BINDING PROTEIN HOMOLOG 4-RELATED"/>
    <property type="match status" value="1"/>
</dbReference>
<dbReference type="GO" id="GO:0016020">
    <property type="term" value="C:membrane"/>
    <property type="evidence" value="ECO:0007669"/>
    <property type="project" value="TreeGrafter"/>
</dbReference>
<dbReference type="GO" id="GO:0008142">
    <property type="term" value="F:oxysterol binding"/>
    <property type="evidence" value="ECO:0007669"/>
    <property type="project" value="TreeGrafter"/>
</dbReference>